<evidence type="ECO:0000313" key="2">
    <source>
        <dbReference type="EMBL" id="GAA0139313.1"/>
    </source>
</evidence>
<proteinExistence type="predicted"/>
<organism evidence="2 3">
    <name type="scientific">Lithospermum erythrorhizon</name>
    <name type="common">Purple gromwell</name>
    <name type="synonym">Lithospermum officinale var. erythrorhizon</name>
    <dbReference type="NCBI Taxonomy" id="34254"/>
    <lineage>
        <taxon>Eukaryota</taxon>
        <taxon>Viridiplantae</taxon>
        <taxon>Streptophyta</taxon>
        <taxon>Embryophyta</taxon>
        <taxon>Tracheophyta</taxon>
        <taxon>Spermatophyta</taxon>
        <taxon>Magnoliopsida</taxon>
        <taxon>eudicotyledons</taxon>
        <taxon>Gunneridae</taxon>
        <taxon>Pentapetalae</taxon>
        <taxon>asterids</taxon>
        <taxon>lamiids</taxon>
        <taxon>Boraginales</taxon>
        <taxon>Boraginaceae</taxon>
        <taxon>Boraginoideae</taxon>
        <taxon>Lithospermeae</taxon>
        <taxon>Lithospermum</taxon>
    </lineage>
</organism>
<feature type="region of interest" description="Disordered" evidence="1">
    <location>
        <begin position="42"/>
        <end position="98"/>
    </location>
</feature>
<comment type="caution">
    <text evidence="2">The sequence shown here is derived from an EMBL/GenBank/DDBJ whole genome shotgun (WGS) entry which is preliminary data.</text>
</comment>
<gene>
    <name evidence="2" type="ORF">LIER_00884</name>
</gene>
<keyword evidence="3" id="KW-1185">Reference proteome</keyword>
<protein>
    <submittedName>
        <fullName evidence="2">Uncharacterized protein</fullName>
    </submittedName>
</protein>
<accession>A0AAV3NK19</accession>
<dbReference type="AlphaFoldDB" id="A0AAV3NK19"/>
<evidence type="ECO:0000256" key="1">
    <source>
        <dbReference type="SAM" id="MobiDB-lite"/>
    </source>
</evidence>
<name>A0AAV3NK19_LITER</name>
<feature type="compositionally biased region" description="Low complexity" evidence="1">
    <location>
        <begin position="75"/>
        <end position="85"/>
    </location>
</feature>
<feature type="compositionally biased region" description="Low complexity" evidence="1">
    <location>
        <begin position="42"/>
        <end position="65"/>
    </location>
</feature>
<dbReference type="Proteomes" id="UP001454036">
    <property type="component" value="Unassembled WGS sequence"/>
</dbReference>
<dbReference type="PANTHER" id="PTHR34046:SF19">
    <property type="entry name" value="RAPIDLY ELICITED PROTEIN, PUTATIVE-RELATED"/>
    <property type="match status" value="1"/>
</dbReference>
<sequence length="147" mass="15973">MGWSESEIICMKHPNHKQQPGICSCCLNEKLSKVSGGPTIFSSPSNISSPTNNHYYSSGSSSSPSHSRHHHRTASDSLNSSFISRSGGGGGGLKKSRSIVITMRGGRVKDGVINGKKKKEGFWSKLIKSTSGRRTKESFVHPRMNVR</sequence>
<dbReference type="EMBL" id="BAABME010000079">
    <property type="protein sequence ID" value="GAA0139313.1"/>
    <property type="molecule type" value="Genomic_DNA"/>
</dbReference>
<reference evidence="2 3" key="1">
    <citation type="submission" date="2024-01" db="EMBL/GenBank/DDBJ databases">
        <title>The complete chloroplast genome sequence of Lithospermum erythrorhizon: insights into the phylogenetic relationship among Boraginaceae species and the maternal lineages of purple gromwells.</title>
        <authorList>
            <person name="Okada T."/>
            <person name="Watanabe K."/>
        </authorList>
    </citation>
    <scope>NUCLEOTIDE SEQUENCE [LARGE SCALE GENOMIC DNA]</scope>
</reference>
<dbReference type="PANTHER" id="PTHR34046">
    <property type="entry name" value="OS06G0218800 PROTEIN"/>
    <property type="match status" value="1"/>
</dbReference>
<evidence type="ECO:0000313" key="3">
    <source>
        <dbReference type="Proteomes" id="UP001454036"/>
    </source>
</evidence>